<dbReference type="EMBL" id="JANBTW010000102">
    <property type="protein sequence ID" value="KAJ2671475.1"/>
    <property type="molecule type" value="Genomic_DNA"/>
</dbReference>
<feature type="transmembrane region" description="Helical" evidence="1">
    <location>
        <begin position="462"/>
        <end position="480"/>
    </location>
</feature>
<dbReference type="Proteomes" id="UP001151518">
    <property type="component" value="Unassembled WGS sequence"/>
</dbReference>
<protein>
    <submittedName>
        <fullName evidence="2">CorA metal ion transporter</fullName>
    </submittedName>
</protein>
<evidence type="ECO:0000313" key="3">
    <source>
        <dbReference type="Proteomes" id="UP001151518"/>
    </source>
</evidence>
<keyword evidence="1" id="KW-1133">Transmembrane helix</keyword>
<dbReference type="InterPro" id="IPR002523">
    <property type="entry name" value="MgTranspt_CorA/ZnTranspt_ZntB"/>
</dbReference>
<dbReference type="InterPro" id="IPR045861">
    <property type="entry name" value="CorA_cytoplasmic_dom"/>
</dbReference>
<evidence type="ECO:0000313" key="2">
    <source>
        <dbReference type="EMBL" id="KAJ2671475.1"/>
    </source>
</evidence>
<dbReference type="SUPFAM" id="SSF143865">
    <property type="entry name" value="CorA soluble domain-like"/>
    <property type="match status" value="1"/>
</dbReference>
<organism evidence="2 3">
    <name type="scientific">Coemansia spiralis</name>
    <dbReference type="NCBI Taxonomy" id="417178"/>
    <lineage>
        <taxon>Eukaryota</taxon>
        <taxon>Fungi</taxon>
        <taxon>Fungi incertae sedis</taxon>
        <taxon>Zoopagomycota</taxon>
        <taxon>Kickxellomycotina</taxon>
        <taxon>Kickxellomycetes</taxon>
        <taxon>Kickxellales</taxon>
        <taxon>Kickxellaceae</taxon>
        <taxon>Coemansia</taxon>
    </lineage>
</organism>
<dbReference type="InterPro" id="IPR044089">
    <property type="entry name" value="Alr1-like"/>
</dbReference>
<keyword evidence="1" id="KW-0472">Membrane</keyword>
<dbReference type="Gene3D" id="1.20.58.340">
    <property type="entry name" value="Magnesium transport protein CorA, transmembrane region"/>
    <property type="match status" value="1"/>
</dbReference>
<dbReference type="GO" id="GO:0015095">
    <property type="term" value="F:magnesium ion transmembrane transporter activity"/>
    <property type="evidence" value="ECO:0007669"/>
    <property type="project" value="InterPro"/>
</dbReference>
<dbReference type="Pfam" id="PF01544">
    <property type="entry name" value="CorA"/>
    <property type="match status" value="1"/>
</dbReference>
<proteinExistence type="predicted"/>
<dbReference type="OrthoDB" id="29879at2759"/>
<gene>
    <name evidence="2" type="primary">MNR2_5</name>
    <name evidence="2" type="ORF">GGI25_005489</name>
</gene>
<evidence type="ECO:0000256" key="1">
    <source>
        <dbReference type="SAM" id="Phobius"/>
    </source>
</evidence>
<name>A0A9W8KWE4_9FUNG</name>
<dbReference type="GO" id="GO:0010961">
    <property type="term" value="P:intracellular magnesium ion homeostasis"/>
    <property type="evidence" value="ECO:0007669"/>
    <property type="project" value="TreeGrafter"/>
</dbReference>
<dbReference type="CDD" id="cd12829">
    <property type="entry name" value="Alr1p-like"/>
    <property type="match status" value="1"/>
</dbReference>
<accession>A0A9W8KWE4</accession>
<reference evidence="2" key="1">
    <citation type="submission" date="2022-07" db="EMBL/GenBank/DDBJ databases">
        <title>Phylogenomic reconstructions and comparative analyses of Kickxellomycotina fungi.</title>
        <authorList>
            <person name="Reynolds N.K."/>
            <person name="Stajich J.E."/>
            <person name="Barry K."/>
            <person name="Grigoriev I.V."/>
            <person name="Crous P."/>
            <person name="Smith M.E."/>
        </authorList>
    </citation>
    <scope>NUCLEOTIDE SEQUENCE</scope>
    <source>
        <strain evidence="2">NRRL 3115</strain>
    </source>
</reference>
<dbReference type="PANTHER" id="PTHR21535">
    <property type="entry name" value="MAGNESIUM AND COBALT TRANSPORT PROTEIN/MITOCHONDRIAL IMPORT INNER MEMBRANE TRANSLOCASE SUBUNIT TIM8"/>
    <property type="match status" value="1"/>
</dbReference>
<dbReference type="Gene3D" id="3.30.460.20">
    <property type="entry name" value="CorA soluble domain-like"/>
    <property type="match status" value="1"/>
</dbReference>
<dbReference type="GO" id="GO:0016020">
    <property type="term" value="C:membrane"/>
    <property type="evidence" value="ECO:0007669"/>
    <property type="project" value="InterPro"/>
</dbReference>
<dbReference type="PANTHER" id="PTHR21535:SF51">
    <property type="entry name" value="MANGANESE RESISTANCE PROTEIN MNR2"/>
    <property type="match status" value="1"/>
</dbReference>
<dbReference type="AlphaFoldDB" id="A0A9W8KWE4"/>
<comment type="caution">
    <text evidence="2">The sequence shown here is derived from an EMBL/GenBank/DDBJ whole genome shotgun (WGS) entry which is preliminary data.</text>
</comment>
<keyword evidence="1" id="KW-0812">Transmembrane</keyword>
<sequence length="526" mass="58419">MISQTNQQQQEDAPSPNEKLAKLLKDVLDQQSALRAASGLEVEDSDCVFHQLADMLLESPANKNDRDGIKQENTDIHFRNEKYKTSRECECGSDWDEEALRELAETGAVSSVLEQNNYSGSGASSVPKDSGDLQSTIIEAAEAGNNSSSFGKFMLYTPLSGTCQSQDTFKEVLAAMQDMNDMFWLDISDPTAEDMEKLAREFDIHPLTVEDILTDAGDQDKLESIGDYTLLMYRTTADEEDNMEFSIIVKHRCVLSFHSSKASSHVQNTLDRLYQLRSADAVTKQQAGSSRALASSPYIVYVLVDDITDSLGLVMRRIELEVDKLDELVLSSSKEKSTVLQRIGLLRRRILSFWRLLLGKPDVVRALTRLLVQMVCAAELNTDDNESSKCDSTASGLGFLSFASPEDVNHYLSDICDHLAALASACGHCEMVLARAHANYMARLSLEVSSADVGVSVFSNRWIVLAGMLLPLQIVTMLFGQNIKVPWKYHEGESRFNNLNAWFGIFGCLLGAFVCVVCFVRFMKVI</sequence>
<feature type="transmembrane region" description="Helical" evidence="1">
    <location>
        <begin position="501"/>
        <end position="523"/>
    </location>
</feature>